<dbReference type="InterPro" id="IPR018562">
    <property type="entry name" value="ARS-binding_2"/>
</dbReference>
<dbReference type="PANTHER" id="PTHR42048:SF1">
    <property type="entry name" value="ARS-BINDING PROTEIN 2"/>
    <property type="match status" value="1"/>
</dbReference>
<dbReference type="EMBL" id="JAVHJO010000014">
    <property type="protein sequence ID" value="KAK6528714.1"/>
    <property type="molecule type" value="Genomic_DNA"/>
</dbReference>
<feature type="region of interest" description="Disordered" evidence="1">
    <location>
        <begin position="397"/>
        <end position="442"/>
    </location>
</feature>
<dbReference type="Pfam" id="PF09441">
    <property type="entry name" value="Abp2"/>
    <property type="match status" value="1"/>
</dbReference>
<dbReference type="PANTHER" id="PTHR42048">
    <property type="entry name" value="ARS-BINDING PROTEIN 2"/>
    <property type="match status" value="1"/>
</dbReference>
<proteinExistence type="predicted"/>
<gene>
    <name evidence="2" type="ORF">TWF694_003955</name>
</gene>
<evidence type="ECO:0000313" key="2">
    <source>
        <dbReference type="EMBL" id="KAK6528714.1"/>
    </source>
</evidence>
<dbReference type="GO" id="GO:0003688">
    <property type="term" value="F:DNA replication origin binding"/>
    <property type="evidence" value="ECO:0007669"/>
    <property type="project" value="TreeGrafter"/>
</dbReference>
<sequence>MSRDAHVGDDGGNHRHRQDGILTSVSIRDLDNPEPAIHHFLGPPISSIRRLSFATDGDGEGEIEDQETLLHRRRLVNEITREATTLVDEDIHNFHAEDSTATTHNGRVAGLREWPTKDITDGNIDDGYVEFILCCNPAVPDDSDTAELRRSFRAPPKCDGVTFSTFKLYQLIKRFDEGEIKTWIQLVTELGVERKQDQSTQKVQQYAVRLKRWMHAMHIDAFFEYCLDRPHIYYEEIPLNLPSLDYELRDGVPLEEDLALRALMPEYRPKRGRRKLERSILDSGYVGSEIPDKRSKKPLLPATLPNLLSHDEPSFMHYDENQHVFSREDRTREFENIHPEARLWPDIRIPNTQSLFPTIYPNPFEALHPMVPSGQQLRWRTSQKQFDSSSRHVALQRVRSAPAHQFPSLKRARRSHGPAVSSAWPSFGTSKGGKARGRPIGNRGAAETAYSTFPASPSSLEAQLSDQGIDLSLGADLPSTPTAIEEQLQFSSDAHQTILPPIIQALQDSIYDNNIEIPPLLERDDLRNDLHAHSFNPYGALERVGMIKEQLATHISLLGRPQDNTSIETARAIANSLVDDIVQASHEKGTEATVLRQLSLLLGLDALDMQDVAITKITGGHDSISDVQQIQKEMSLFERYQGTDDEGHSIHDLLNTDDTAESPQTIQANVEQEPEDAGSSLATERYDLSWKLKLGPIEASVSALVTLANNHNRPSTSREEQRLREEVEMLLSDMGTANPSPGSFPGSASDLLLNDEMEPPLEGSVDWRSKYFEAEEKLHKVEEELARLKQDLIARVMS</sequence>
<accession>A0AAV9WWH5</accession>
<comment type="caution">
    <text evidence="2">The sequence shown here is derived from an EMBL/GenBank/DDBJ whole genome shotgun (WGS) entry which is preliminary data.</text>
</comment>
<name>A0AAV9WWH5_9PEZI</name>
<organism evidence="2 3">
    <name type="scientific">Orbilia ellipsospora</name>
    <dbReference type="NCBI Taxonomy" id="2528407"/>
    <lineage>
        <taxon>Eukaryota</taxon>
        <taxon>Fungi</taxon>
        <taxon>Dikarya</taxon>
        <taxon>Ascomycota</taxon>
        <taxon>Pezizomycotina</taxon>
        <taxon>Orbiliomycetes</taxon>
        <taxon>Orbiliales</taxon>
        <taxon>Orbiliaceae</taxon>
        <taxon>Orbilia</taxon>
    </lineage>
</organism>
<reference evidence="2 3" key="1">
    <citation type="submission" date="2019-10" db="EMBL/GenBank/DDBJ databases">
        <authorList>
            <person name="Palmer J.M."/>
        </authorList>
    </citation>
    <scope>NUCLEOTIDE SEQUENCE [LARGE SCALE GENOMIC DNA]</scope>
    <source>
        <strain evidence="2 3">TWF694</strain>
    </source>
</reference>
<feature type="region of interest" description="Disordered" evidence="1">
    <location>
        <begin position="1"/>
        <end position="20"/>
    </location>
</feature>
<evidence type="ECO:0000313" key="3">
    <source>
        <dbReference type="Proteomes" id="UP001365542"/>
    </source>
</evidence>
<protein>
    <submittedName>
        <fullName evidence="2">Uncharacterized protein</fullName>
    </submittedName>
</protein>
<dbReference type="Proteomes" id="UP001365542">
    <property type="component" value="Unassembled WGS sequence"/>
</dbReference>
<evidence type="ECO:0000256" key="1">
    <source>
        <dbReference type="SAM" id="MobiDB-lite"/>
    </source>
</evidence>
<feature type="compositionally biased region" description="Basic and acidic residues" evidence="1">
    <location>
        <begin position="1"/>
        <end position="13"/>
    </location>
</feature>
<keyword evidence="3" id="KW-1185">Reference proteome</keyword>
<dbReference type="AlphaFoldDB" id="A0AAV9WWH5"/>